<protein>
    <submittedName>
        <fullName evidence="3">Alkylation response protein AidB-like acyl-CoA dehydrogenase</fullName>
    </submittedName>
</protein>
<evidence type="ECO:0000313" key="3">
    <source>
        <dbReference type="EMBL" id="RDI55577.1"/>
    </source>
</evidence>
<dbReference type="AlphaFoldDB" id="A0A370HEA5"/>
<proteinExistence type="predicted"/>
<keyword evidence="4" id="KW-1185">Reference proteome</keyword>
<gene>
    <name evidence="3" type="ORF">DFR68_101410</name>
</gene>
<comment type="caution">
    <text evidence="3">The sequence shown here is derived from an EMBL/GenBank/DDBJ whole genome shotgun (WGS) entry which is preliminary data.</text>
</comment>
<feature type="domain" description="Acyl-CoA oxidase/dehydrogenase middle" evidence="1">
    <location>
        <begin position="122"/>
        <end position="213"/>
    </location>
</feature>
<dbReference type="InterPro" id="IPR013786">
    <property type="entry name" value="AcylCoA_DH/ox_N"/>
</dbReference>
<dbReference type="InterPro" id="IPR009100">
    <property type="entry name" value="AcylCoA_DH/oxidase_NM_dom_sf"/>
</dbReference>
<name>A0A370HEA5_9NOCA</name>
<dbReference type="Pfam" id="PF02770">
    <property type="entry name" value="Acyl-CoA_dh_M"/>
    <property type="match status" value="1"/>
</dbReference>
<dbReference type="Pfam" id="PF02771">
    <property type="entry name" value="Acyl-CoA_dh_N"/>
    <property type="match status" value="1"/>
</dbReference>
<evidence type="ECO:0000259" key="1">
    <source>
        <dbReference type="Pfam" id="PF02770"/>
    </source>
</evidence>
<sequence length="385" mass="40174">MRAVHETTRAEDAATAFLDQGWSAPTVIPALGHNDPAERIKAVARSDFGALAIPEQLGGAGLALVDVASAQRALARVDPATAIALNMHSLSIGVMVDYWRRHHDDSWMLLEGIATSRALVASAFAEPGGSPNFMKSAAQAIPTPTGYAITGTKFPCSLATTAEIYCLSATVTGTADSVVGLCPAKSPGITVGAPWDSLGMRGSDTARVDFDNVELDDRLVFHRAPPDDFDEVVVSGIVWFVVLVTATYHGVLTGLLERAVAAARRRGAAVGGRRQLGIGGAARELYLLGSACRQLAREWETTTMGERNGLAAAMALRAGLSAARDRVVAALTPVLGASLFTAGDPASAAAIDSLAVHHHPPNLMSCDEAVGALHLGYRMSFDPTA</sequence>
<dbReference type="GO" id="GO:0050660">
    <property type="term" value="F:flavin adenine dinucleotide binding"/>
    <property type="evidence" value="ECO:0007669"/>
    <property type="project" value="InterPro"/>
</dbReference>
<evidence type="ECO:0000313" key="4">
    <source>
        <dbReference type="Proteomes" id="UP000255355"/>
    </source>
</evidence>
<dbReference type="EMBL" id="QQAZ01000001">
    <property type="protein sequence ID" value="RDI55577.1"/>
    <property type="molecule type" value="Genomic_DNA"/>
</dbReference>
<organism evidence="3 4">
    <name type="scientific">Nocardia mexicana</name>
    <dbReference type="NCBI Taxonomy" id="279262"/>
    <lineage>
        <taxon>Bacteria</taxon>
        <taxon>Bacillati</taxon>
        <taxon>Actinomycetota</taxon>
        <taxon>Actinomycetes</taxon>
        <taxon>Mycobacteriales</taxon>
        <taxon>Nocardiaceae</taxon>
        <taxon>Nocardia</taxon>
    </lineage>
</organism>
<feature type="domain" description="Acyl-CoA dehydrogenase/oxidase N-terminal" evidence="2">
    <location>
        <begin position="34"/>
        <end position="92"/>
    </location>
</feature>
<dbReference type="SUPFAM" id="SSF56645">
    <property type="entry name" value="Acyl-CoA dehydrogenase NM domain-like"/>
    <property type="match status" value="1"/>
</dbReference>
<dbReference type="STRING" id="1210089.GCA_001613165_07053"/>
<accession>A0A370HEA5</accession>
<evidence type="ECO:0000259" key="2">
    <source>
        <dbReference type="Pfam" id="PF02771"/>
    </source>
</evidence>
<dbReference type="Proteomes" id="UP000255355">
    <property type="component" value="Unassembled WGS sequence"/>
</dbReference>
<reference evidence="3 4" key="1">
    <citation type="submission" date="2018-07" db="EMBL/GenBank/DDBJ databases">
        <title>Genomic Encyclopedia of Type Strains, Phase IV (KMG-IV): sequencing the most valuable type-strain genomes for metagenomic binning, comparative biology and taxonomic classification.</title>
        <authorList>
            <person name="Goeker M."/>
        </authorList>
    </citation>
    <scope>NUCLEOTIDE SEQUENCE [LARGE SCALE GENOMIC DNA]</scope>
    <source>
        <strain evidence="3 4">DSM 44952</strain>
    </source>
</reference>
<dbReference type="InterPro" id="IPR006091">
    <property type="entry name" value="Acyl-CoA_Oxase/DH_mid-dom"/>
</dbReference>
<dbReference type="InterPro" id="IPR037069">
    <property type="entry name" value="AcylCoA_DH/ox_N_sf"/>
</dbReference>
<dbReference type="RefSeq" id="WP_114699376.1">
    <property type="nucleotide sequence ID" value="NZ_QQAZ01000001.1"/>
</dbReference>
<dbReference type="OrthoDB" id="2986495at2"/>
<dbReference type="PANTHER" id="PTHR43884">
    <property type="entry name" value="ACYL-COA DEHYDROGENASE"/>
    <property type="match status" value="1"/>
</dbReference>
<dbReference type="InterPro" id="IPR046373">
    <property type="entry name" value="Acyl-CoA_Oxase/DH_mid-dom_sf"/>
</dbReference>
<dbReference type="GO" id="GO:0003995">
    <property type="term" value="F:acyl-CoA dehydrogenase activity"/>
    <property type="evidence" value="ECO:0007669"/>
    <property type="project" value="TreeGrafter"/>
</dbReference>
<dbReference type="Gene3D" id="2.40.110.10">
    <property type="entry name" value="Butyryl-CoA Dehydrogenase, subunit A, domain 2"/>
    <property type="match status" value="1"/>
</dbReference>
<dbReference type="Gene3D" id="1.10.540.10">
    <property type="entry name" value="Acyl-CoA dehydrogenase/oxidase, N-terminal domain"/>
    <property type="match status" value="1"/>
</dbReference>
<dbReference type="PANTHER" id="PTHR43884:SF12">
    <property type="entry name" value="ISOVALERYL-COA DEHYDROGENASE, MITOCHONDRIAL-RELATED"/>
    <property type="match status" value="1"/>
</dbReference>